<gene>
    <name evidence="1" type="ORF">TSAR_007820</name>
</gene>
<accession>A0A232FJG6</accession>
<name>A0A232FJG6_9HYME</name>
<keyword evidence="2" id="KW-1185">Reference proteome</keyword>
<evidence type="ECO:0000313" key="1">
    <source>
        <dbReference type="EMBL" id="OXU30608.1"/>
    </source>
</evidence>
<evidence type="ECO:0000313" key="2">
    <source>
        <dbReference type="Proteomes" id="UP000215335"/>
    </source>
</evidence>
<dbReference type="InterPro" id="IPR042089">
    <property type="entry name" value="Peptidase_M13_dom_2"/>
</dbReference>
<protein>
    <recommendedName>
        <fullName evidence="3">Peptidase M13 N-terminal domain-containing protein</fullName>
    </recommendedName>
</protein>
<comment type="caution">
    <text evidence="1">The sequence shown here is derived from an EMBL/GenBank/DDBJ whole genome shotgun (WGS) entry which is preliminary data.</text>
</comment>
<dbReference type="Gene3D" id="1.10.1380.10">
    <property type="entry name" value="Neutral endopeptidase , domain2"/>
    <property type="match status" value="1"/>
</dbReference>
<organism evidence="1 2">
    <name type="scientific">Trichomalopsis sarcophagae</name>
    <dbReference type="NCBI Taxonomy" id="543379"/>
    <lineage>
        <taxon>Eukaryota</taxon>
        <taxon>Metazoa</taxon>
        <taxon>Ecdysozoa</taxon>
        <taxon>Arthropoda</taxon>
        <taxon>Hexapoda</taxon>
        <taxon>Insecta</taxon>
        <taxon>Pterygota</taxon>
        <taxon>Neoptera</taxon>
        <taxon>Endopterygota</taxon>
        <taxon>Hymenoptera</taxon>
        <taxon>Apocrita</taxon>
        <taxon>Proctotrupomorpha</taxon>
        <taxon>Chalcidoidea</taxon>
        <taxon>Pteromalidae</taxon>
        <taxon>Pteromalinae</taxon>
        <taxon>Trichomalopsis</taxon>
    </lineage>
</organism>
<reference evidence="1 2" key="1">
    <citation type="journal article" date="2017" name="Curr. Biol.">
        <title>The Evolution of Venom by Co-option of Single-Copy Genes.</title>
        <authorList>
            <person name="Martinson E.O."/>
            <person name="Mrinalini"/>
            <person name="Kelkar Y.D."/>
            <person name="Chang C.H."/>
            <person name="Werren J.H."/>
        </authorList>
    </citation>
    <scope>NUCLEOTIDE SEQUENCE [LARGE SCALE GENOMIC DNA]</scope>
    <source>
        <strain evidence="1 2">Alberta</strain>
        <tissue evidence="1">Whole body</tissue>
    </source>
</reference>
<evidence type="ECO:0008006" key="3">
    <source>
        <dbReference type="Google" id="ProtNLM"/>
    </source>
</evidence>
<dbReference type="EMBL" id="NNAY01000143">
    <property type="protein sequence ID" value="OXU30608.1"/>
    <property type="molecule type" value="Genomic_DNA"/>
</dbReference>
<dbReference type="AlphaFoldDB" id="A0A232FJG6"/>
<proteinExistence type="predicted"/>
<dbReference type="Proteomes" id="UP000215335">
    <property type="component" value="Unassembled WGS sequence"/>
</dbReference>
<sequence>MLSINIAQLTVTDRYFLDDGTLLQSYESYMVDIAVLLGGNRNVYSTKRNERIFGLGKEIIKKSLVDLQKLKSTDSRMPYTMDPNDIVELNDPNYLSQLERLLETTSKKSLANFQLWQ</sequence>